<dbReference type="InterPro" id="IPR014743">
    <property type="entry name" value="Cl-channel_core"/>
</dbReference>
<feature type="transmembrane region" description="Helical" evidence="11">
    <location>
        <begin position="370"/>
        <end position="392"/>
    </location>
</feature>
<comment type="subcellular location">
    <subcellularLocation>
        <location evidence="1">Membrane</location>
        <topology evidence="1">Multi-pass membrane protein</topology>
    </subcellularLocation>
</comment>
<organism evidence="13 14">
    <name type="scientific">Pelomonas candidula</name>
    <dbReference type="NCBI Taxonomy" id="3299025"/>
    <lineage>
        <taxon>Bacteria</taxon>
        <taxon>Pseudomonadati</taxon>
        <taxon>Pseudomonadota</taxon>
        <taxon>Betaproteobacteria</taxon>
        <taxon>Burkholderiales</taxon>
        <taxon>Sphaerotilaceae</taxon>
        <taxon>Roseateles</taxon>
    </lineage>
</organism>
<gene>
    <name evidence="13" type="ORF">ACG04R_06930</name>
</gene>
<evidence type="ECO:0000256" key="9">
    <source>
        <dbReference type="ARBA" id="ARBA00023303"/>
    </source>
</evidence>
<dbReference type="EMBL" id="JBIGIC010000003">
    <property type="protein sequence ID" value="MFG6486398.1"/>
    <property type="molecule type" value="Genomic_DNA"/>
</dbReference>
<evidence type="ECO:0000256" key="8">
    <source>
        <dbReference type="ARBA" id="ARBA00023214"/>
    </source>
</evidence>
<dbReference type="Proteomes" id="UP001606134">
    <property type="component" value="Unassembled WGS sequence"/>
</dbReference>
<keyword evidence="6 11" id="KW-0472">Membrane</keyword>
<feature type="transmembrane region" description="Helical" evidence="11">
    <location>
        <begin position="276"/>
        <end position="300"/>
    </location>
</feature>
<proteinExistence type="predicted"/>
<evidence type="ECO:0000256" key="2">
    <source>
        <dbReference type="ARBA" id="ARBA00022448"/>
    </source>
</evidence>
<dbReference type="CDD" id="cd02205">
    <property type="entry name" value="CBS_pair_SF"/>
    <property type="match status" value="1"/>
</dbReference>
<sequence length="567" mass="59957">MRKLFEPALLLLLRLRPTDWQRTLAWAAVVGVTGALSTLGFRACLVGMERLLYGTDGLVRAAESLPWWLRLAAPALGGLLAGAVLAWEGRQAHAPHGDYMEAVVLGRGELGTRSSLLRALSSLCTVVSGGAIGREGPMVQLAALTGSVLAVWRGMPVARRRLLVACAAAAGLTTAYGTPIAGALFVAEIVLQSLSTDTLAPLLISSVTAHLTMAGLTGSHSLYRMPEVAELGGPAYFLCGLLGLLAGLGAPLYLWLLDRAKTVLGRWQIARPWKLAGGGLLVGLLSLQAPQVWGNGFSVVDSVLQGGWPWQALLLVLLFKVAAVAATTGSGAVGGIFTPTLFVGAVSGALFTVLAGMVFPAALPMQVGAAIGMGAFLAASTHAPLTSLLMIFEMTENYRVVAPLMLACVLAVSLSRLLRPDSVYASSQRARAAADPRLASAGDLLRTDSCTVGPGASIADVEQRLLESRWRHVYVLDAERHFQGVIPLHELAKRLKAPHDPAAPWPADLLQPRFPSLSEDMPLWEVLQVFESHPGERLPVLDAAGRLLGHVTKTDLVLMLREQLAIS</sequence>
<dbReference type="NCBIfam" id="NF002505">
    <property type="entry name" value="PRK01862.1"/>
    <property type="match status" value="1"/>
</dbReference>
<evidence type="ECO:0000256" key="3">
    <source>
        <dbReference type="ARBA" id="ARBA00022692"/>
    </source>
</evidence>
<feature type="domain" description="CBS" evidence="12">
    <location>
        <begin position="510"/>
        <end position="566"/>
    </location>
</feature>
<dbReference type="Pfam" id="PF00654">
    <property type="entry name" value="Voltage_CLC"/>
    <property type="match status" value="1"/>
</dbReference>
<name>A0ABW7H906_9BURK</name>
<comment type="caution">
    <text evidence="13">The sequence shown here is derived from an EMBL/GenBank/DDBJ whole genome shotgun (WGS) entry which is preliminary data.</text>
</comment>
<reference evidence="13 14" key="1">
    <citation type="submission" date="2024-08" db="EMBL/GenBank/DDBJ databases">
        <authorList>
            <person name="Lu H."/>
        </authorList>
    </citation>
    <scope>NUCLEOTIDE SEQUENCE [LARGE SCALE GENOMIC DNA]</scope>
    <source>
        <strain evidence="13 14">BYS78W</strain>
    </source>
</reference>
<feature type="transmembrane region" description="Helical" evidence="11">
    <location>
        <begin position="24"/>
        <end position="48"/>
    </location>
</feature>
<keyword evidence="3 11" id="KW-0812">Transmembrane</keyword>
<evidence type="ECO:0000256" key="5">
    <source>
        <dbReference type="ARBA" id="ARBA00023065"/>
    </source>
</evidence>
<accession>A0ABW7H906</accession>
<dbReference type="InterPro" id="IPR000644">
    <property type="entry name" value="CBS_dom"/>
</dbReference>
<evidence type="ECO:0000256" key="7">
    <source>
        <dbReference type="ARBA" id="ARBA00023173"/>
    </source>
</evidence>
<dbReference type="Pfam" id="PF00571">
    <property type="entry name" value="CBS"/>
    <property type="match status" value="2"/>
</dbReference>
<keyword evidence="10" id="KW-0129">CBS domain</keyword>
<feature type="transmembrane region" description="Helical" evidence="11">
    <location>
        <begin position="235"/>
        <end position="256"/>
    </location>
</feature>
<protein>
    <submittedName>
        <fullName evidence="13">ClcB-like voltage-gated chloride channel protein</fullName>
    </submittedName>
</protein>
<evidence type="ECO:0000256" key="10">
    <source>
        <dbReference type="PROSITE-ProRule" id="PRU00703"/>
    </source>
</evidence>
<keyword evidence="9" id="KW-0407">Ion channel</keyword>
<dbReference type="SMART" id="SM00116">
    <property type="entry name" value="CBS"/>
    <property type="match status" value="2"/>
</dbReference>
<feature type="transmembrane region" description="Helical" evidence="11">
    <location>
        <begin position="312"/>
        <end position="336"/>
    </location>
</feature>
<dbReference type="PANTHER" id="PTHR43427:SF6">
    <property type="entry name" value="CHLORIDE CHANNEL PROTEIN CLC-E"/>
    <property type="match status" value="1"/>
</dbReference>
<keyword evidence="14" id="KW-1185">Reference proteome</keyword>
<feature type="transmembrane region" description="Helical" evidence="11">
    <location>
        <begin position="162"/>
        <end position="187"/>
    </location>
</feature>
<dbReference type="SUPFAM" id="SSF54631">
    <property type="entry name" value="CBS-domain pair"/>
    <property type="match status" value="1"/>
</dbReference>
<dbReference type="SUPFAM" id="SSF81340">
    <property type="entry name" value="Clc chloride channel"/>
    <property type="match status" value="1"/>
</dbReference>
<dbReference type="CDD" id="cd00400">
    <property type="entry name" value="Voltage_gated_ClC"/>
    <property type="match status" value="1"/>
</dbReference>
<keyword evidence="2" id="KW-0813">Transport</keyword>
<dbReference type="InterPro" id="IPR050368">
    <property type="entry name" value="ClC-type_chloride_channel"/>
</dbReference>
<dbReference type="PANTHER" id="PTHR43427">
    <property type="entry name" value="CHLORIDE CHANNEL PROTEIN CLC-E"/>
    <property type="match status" value="1"/>
</dbReference>
<dbReference type="PROSITE" id="PS51371">
    <property type="entry name" value="CBS"/>
    <property type="match status" value="2"/>
</dbReference>
<evidence type="ECO:0000256" key="4">
    <source>
        <dbReference type="ARBA" id="ARBA00022989"/>
    </source>
</evidence>
<evidence type="ECO:0000313" key="13">
    <source>
        <dbReference type="EMBL" id="MFG6486398.1"/>
    </source>
</evidence>
<feature type="transmembrane region" description="Helical" evidence="11">
    <location>
        <begin position="342"/>
        <end position="363"/>
    </location>
</feature>
<dbReference type="Gene3D" id="3.10.580.10">
    <property type="entry name" value="CBS-domain"/>
    <property type="match status" value="1"/>
</dbReference>
<feature type="domain" description="CBS" evidence="12">
    <location>
        <begin position="445"/>
        <end position="501"/>
    </location>
</feature>
<keyword evidence="8" id="KW-0868">Chloride</keyword>
<keyword evidence="7" id="KW-0869">Chloride channel</keyword>
<evidence type="ECO:0000256" key="6">
    <source>
        <dbReference type="ARBA" id="ARBA00023136"/>
    </source>
</evidence>
<evidence type="ECO:0000313" key="14">
    <source>
        <dbReference type="Proteomes" id="UP001606134"/>
    </source>
</evidence>
<dbReference type="RefSeq" id="WP_394407431.1">
    <property type="nucleotide sequence ID" value="NZ_JBIGIC010000003.1"/>
</dbReference>
<keyword evidence="4 11" id="KW-1133">Transmembrane helix</keyword>
<dbReference type="PRINTS" id="PR00762">
    <property type="entry name" value="CLCHANNEL"/>
</dbReference>
<dbReference type="InterPro" id="IPR046342">
    <property type="entry name" value="CBS_dom_sf"/>
</dbReference>
<evidence type="ECO:0000256" key="11">
    <source>
        <dbReference type="SAM" id="Phobius"/>
    </source>
</evidence>
<feature type="transmembrane region" description="Helical" evidence="11">
    <location>
        <begin position="68"/>
        <end position="87"/>
    </location>
</feature>
<evidence type="ECO:0000256" key="1">
    <source>
        <dbReference type="ARBA" id="ARBA00004141"/>
    </source>
</evidence>
<dbReference type="InterPro" id="IPR001807">
    <property type="entry name" value="ClC"/>
</dbReference>
<evidence type="ECO:0000259" key="12">
    <source>
        <dbReference type="PROSITE" id="PS51371"/>
    </source>
</evidence>
<keyword evidence="5" id="KW-0406">Ion transport</keyword>
<dbReference type="Gene3D" id="1.10.3080.10">
    <property type="entry name" value="Clc chloride channel"/>
    <property type="match status" value="1"/>
</dbReference>